<dbReference type="EMBL" id="BAFK01000012">
    <property type="protein sequence ID" value="GAB59337.1"/>
    <property type="molecule type" value="Genomic_DNA"/>
</dbReference>
<name>I1DZ59_9GAMM</name>
<proteinExistence type="predicted"/>
<evidence type="ECO:0008006" key="4">
    <source>
        <dbReference type="Google" id="ProtNLM"/>
    </source>
</evidence>
<protein>
    <recommendedName>
        <fullName evidence="4">Lipoprotein</fullName>
    </recommendedName>
</protein>
<accession>I1DZ59</accession>
<dbReference type="AlphaFoldDB" id="I1DZ59"/>
<dbReference type="STRING" id="562729.RNAN_2339"/>
<gene>
    <name evidence="2" type="ORF">RNAN_2339</name>
</gene>
<dbReference type="Proteomes" id="UP000004374">
    <property type="component" value="Unassembled WGS sequence"/>
</dbReference>
<sequence>MRLAVLFSVALTFSGIAAADDFYQVPIPADAREFARLDSKMPAVLSYFSQQTDSALRDYYVQQLGQPDNEQTLYGRLHLYFRVNNNQVRILISSQNDWRQVDIMVQN</sequence>
<organism evidence="2 3">
    <name type="scientific">Rheinheimera nanhaiensis E407-8</name>
    <dbReference type="NCBI Taxonomy" id="562729"/>
    <lineage>
        <taxon>Bacteria</taxon>
        <taxon>Pseudomonadati</taxon>
        <taxon>Pseudomonadota</taxon>
        <taxon>Gammaproteobacteria</taxon>
        <taxon>Chromatiales</taxon>
        <taxon>Chromatiaceae</taxon>
        <taxon>Rheinheimera</taxon>
    </lineage>
</organism>
<keyword evidence="1" id="KW-0732">Signal</keyword>
<feature type="signal peptide" evidence="1">
    <location>
        <begin position="1"/>
        <end position="19"/>
    </location>
</feature>
<evidence type="ECO:0000313" key="2">
    <source>
        <dbReference type="EMBL" id="GAB59337.1"/>
    </source>
</evidence>
<reference evidence="2 3" key="1">
    <citation type="journal article" date="2012" name="J. Bacteriol.">
        <title>Genome Sequence of the Protease-Producing Bacterium Rheinheimera nanhaiensis E407-8T, Isolated from Deep-Sea Sediment of the South China Sea.</title>
        <authorList>
            <person name="Zhang X.-Y."/>
            <person name="Zhang Y.-J."/>
            <person name="Qin Q.-L."/>
            <person name="Xie B.-B."/>
            <person name="Chen X.-L."/>
            <person name="Zhou B.-C."/>
            <person name="Zhang Y.-Z."/>
        </authorList>
    </citation>
    <scope>NUCLEOTIDE SEQUENCE [LARGE SCALE GENOMIC DNA]</scope>
    <source>
        <strain evidence="2 3">E407-8</strain>
    </source>
</reference>
<evidence type="ECO:0000256" key="1">
    <source>
        <dbReference type="SAM" id="SignalP"/>
    </source>
</evidence>
<keyword evidence="3" id="KW-1185">Reference proteome</keyword>
<dbReference type="RefSeq" id="WP_008221851.1">
    <property type="nucleotide sequence ID" value="NZ_BAFK01000012.1"/>
</dbReference>
<comment type="caution">
    <text evidence="2">The sequence shown here is derived from an EMBL/GenBank/DDBJ whole genome shotgun (WGS) entry which is preliminary data.</text>
</comment>
<feature type="chain" id="PRO_5003639624" description="Lipoprotein" evidence="1">
    <location>
        <begin position="20"/>
        <end position="107"/>
    </location>
</feature>
<evidence type="ECO:0000313" key="3">
    <source>
        <dbReference type="Proteomes" id="UP000004374"/>
    </source>
</evidence>